<dbReference type="GO" id="GO:0004674">
    <property type="term" value="F:protein serine/threonine kinase activity"/>
    <property type="evidence" value="ECO:0007669"/>
    <property type="project" value="UniProtKB-KW"/>
</dbReference>
<evidence type="ECO:0000256" key="4">
    <source>
        <dbReference type="ARBA" id="ARBA00022679"/>
    </source>
</evidence>
<feature type="region of interest" description="Disordered" evidence="7">
    <location>
        <begin position="60"/>
        <end position="142"/>
    </location>
</feature>
<gene>
    <name evidence="10" type="ORF">TTHERM_00420930</name>
</gene>
<dbReference type="SUPFAM" id="SSF56112">
    <property type="entry name" value="Protein kinase-like (PK-like)"/>
    <property type="match status" value="1"/>
</dbReference>
<keyword evidence="11" id="KW-1185">Reference proteome</keyword>
<feature type="domain" description="VWFA" evidence="8">
    <location>
        <begin position="148"/>
        <end position="355"/>
    </location>
</feature>
<dbReference type="Proteomes" id="UP000009168">
    <property type="component" value="Unassembled WGS sequence"/>
</dbReference>
<dbReference type="STRING" id="312017.I7MD86"/>
<name>I7MD86_TETTS</name>
<protein>
    <submittedName>
        <fullName evidence="10">Mhck/ef2 kinase domain protein</fullName>
    </submittedName>
</protein>
<dbReference type="eggNOG" id="ENOG502S673">
    <property type="taxonomic scope" value="Eukaryota"/>
</dbReference>
<keyword evidence="5" id="KW-0732">Signal</keyword>
<evidence type="ECO:0000259" key="8">
    <source>
        <dbReference type="PROSITE" id="PS50234"/>
    </source>
</evidence>
<dbReference type="SMART" id="SM00811">
    <property type="entry name" value="Alpha_kinase"/>
    <property type="match status" value="1"/>
</dbReference>
<dbReference type="GO" id="GO:0005737">
    <property type="term" value="C:cytoplasm"/>
    <property type="evidence" value="ECO:0007669"/>
    <property type="project" value="TreeGrafter"/>
</dbReference>
<evidence type="ECO:0000256" key="7">
    <source>
        <dbReference type="SAM" id="MobiDB-lite"/>
    </source>
</evidence>
<dbReference type="InterPro" id="IPR004166">
    <property type="entry name" value="a-kinase_dom"/>
</dbReference>
<feature type="compositionally biased region" description="Basic and acidic residues" evidence="7">
    <location>
        <begin position="73"/>
        <end position="133"/>
    </location>
</feature>
<keyword evidence="4" id="KW-0808">Transferase</keyword>
<accession>I7MD86</accession>
<evidence type="ECO:0000313" key="11">
    <source>
        <dbReference type="Proteomes" id="UP000009168"/>
    </source>
</evidence>
<evidence type="ECO:0000256" key="6">
    <source>
        <dbReference type="ARBA" id="ARBA00022777"/>
    </source>
</evidence>
<evidence type="ECO:0000259" key="9">
    <source>
        <dbReference type="PROSITE" id="PS51158"/>
    </source>
</evidence>
<dbReference type="PANTHER" id="PTHR47763:SF1">
    <property type="entry name" value="DUF659 DOMAIN-CONTAINING PROTEIN"/>
    <property type="match status" value="1"/>
</dbReference>
<dbReference type="InterPro" id="IPR011009">
    <property type="entry name" value="Kinase-like_dom_sf"/>
</dbReference>
<dbReference type="InterPro" id="IPR056861">
    <property type="entry name" value="HMCN1-like_VWA"/>
</dbReference>
<keyword evidence="2" id="KW-0964">Secreted</keyword>
<dbReference type="Pfam" id="PF02816">
    <property type="entry name" value="Alpha_kinase"/>
    <property type="match status" value="1"/>
</dbReference>
<dbReference type="Pfam" id="PF25106">
    <property type="entry name" value="VWA_4"/>
    <property type="match status" value="1"/>
</dbReference>
<reference evidence="11" key="1">
    <citation type="journal article" date="2006" name="PLoS Biol.">
        <title>Macronuclear genome sequence of the ciliate Tetrahymena thermophila, a model eukaryote.</title>
        <authorList>
            <person name="Eisen J.A."/>
            <person name="Coyne R.S."/>
            <person name="Wu M."/>
            <person name="Wu D."/>
            <person name="Thiagarajan M."/>
            <person name="Wortman J.R."/>
            <person name="Badger J.H."/>
            <person name="Ren Q."/>
            <person name="Amedeo P."/>
            <person name="Jones K.M."/>
            <person name="Tallon L.J."/>
            <person name="Delcher A.L."/>
            <person name="Salzberg S.L."/>
            <person name="Silva J.C."/>
            <person name="Haas B.J."/>
            <person name="Majoros W.H."/>
            <person name="Farzad M."/>
            <person name="Carlton J.M."/>
            <person name="Smith R.K. Jr."/>
            <person name="Garg J."/>
            <person name="Pearlman R.E."/>
            <person name="Karrer K.M."/>
            <person name="Sun L."/>
            <person name="Manning G."/>
            <person name="Elde N.C."/>
            <person name="Turkewitz A.P."/>
            <person name="Asai D.J."/>
            <person name="Wilkes D.E."/>
            <person name="Wang Y."/>
            <person name="Cai H."/>
            <person name="Collins K."/>
            <person name="Stewart B.A."/>
            <person name="Lee S.R."/>
            <person name="Wilamowska K."/>
            <person name="Weinberg Z."/>
            <person name="Ruzzo W.L."/>
            <person name="Wloga D."/>
            <person name="Gaertig J."/>
            <person name="Frankel J."/>
            <person name="Tsao C.-C."/>
            <person name="Gorovsky M.A."/>
            <person name="Keeling P.J."/>
            <person name="Waller R.F."/>
            <person name="Patron N.J."/>
            <person name="Cherry J.M."/>
            <person name="Stover N.A."/>
            <person name="Krieger C.J."/>
            <person name="del Toro C."/>
            <person name="Ryder H.F."/>
            <person name="Williamson S.C."/>
            <person name="Barbeau R.A."/>
            <person name="Hamilton E.P."/>
            <person name="Orias E."/>
        </authorList>
    </citation>
    <scope>NUCLEOTIDE SEQUENCE [LARGE SCALE GENOMIC DNA]</scope>
    <source>
        <strain evidence="11">SB210</strain>
    </source>
</reference>
<comment type="subcellular location">
    <subcellularLocation>
        <location evidence="1">Secreted</location>
    </subcellularLocation>
</comment>
<dbReference type="PANTHER" id="PTHR47763">
    <property type="entry name" value="ALPHA-PROTEIN KINASE VWKA"/>
    <property type="match status" value="1"/>
</dbReference>
<dbReference type="CDD" id="cd04515">
    <property type="entry name" value="Alpha_kinase"/>
    <property type="match status" value="1"/>
</dbReference>
<keyword evidence="3" id="KW-0723">Serine/threonine-protein kinase</keyword>
<dbReference type="KEGG" id="tet:TTHERM_00420930"/>
<sequence length="1149" mass="134510">MSENNQKEQQELKEQKELKEAKELKEQKELKEIKDRHHQLRKCCKNIFDDLKTLEEYEKQMKKEKAQKKKKEKKQEENKKEGESKPLVEEITEQKEQVEEEIPEKKQDLEIKDKTKNENTENKENENPDVEHKEDEEEEEEAPTVDCDLLFIMDCTGSMSSYINMCRTQLFLIVEQVKKQFQKSTLKIGFVGFRDFGDNNQFEIYQFTTEYDKLKSFINSVSATGGNDTAEDVAGAFEKALEMNWTCEAKYAILITDAYPHGNKYCKSNSGDRYPSGDPNGRVPENQIIQMIKKGITFYGLDVSSTSNQMYSIFNQVVLRQTGKNMDRISMSNNNNNANNNGGGLGDLPAFAKAISTSVTATITQTITAKTLKSQSDVFNSKIMRIINNNRKFGTRFSKTNMSSKTEDDALEEYNNFRARYYDYDSSSNSDYSDSFYEDSSDEEESYIRMRGDFSFERVTSNSNRGNVNKINRENNNYYKKYEQDQIIQMNARRNYTIERDEYEFSSNIDKLQQQKREDRIELMTNIIHEEDEEDIEEYDDEEYVKRRKNRVLARSNLSISTACSYSDQDLLENLENIDAIKPSVRTGIIYEDVIEEVEETVPAFKHKEEELDKNIQIPMKEKKRVQDEDAKERRVDPYIKKVREDEKVKVFQSICYSFQIDDSKEINWEEPQLVQNQIKTTLTVNKEKFSEGAMREAFKASDQDFDIELVAKLHKEIELNRKYNFLKNELTALILAQFFLTEFNQRILFTMDESELPPQILRFVDCYIYEVKEEGERNSYFYSVENFMKGDFQKYNNNAGYVIDGDMRKESQLSQAFSHFTWQYSQGNCMVVDLQGTEDGQLTDPQIHTLKKTKKFGQGDLGYEGILRFFRTHTCTAFCKSLQLIHPKNHRNVADDYKFEDFHALQQQQREKQKKLRQQFNFDDESDNEEDDVEEEEEVEEQKEQVNEEVKENAEKSQPISKDFEHEKIEEISKTIPAIKATEIESKAPLDITLVKMEEKKFIHFEEAEDGVFGIDEFFTLKVDQKLIDSYVPPDPSKISIKIKGRTVPKAVKAVDPNNYDYSEVKRDCTKMICSLCKKVGEYNTKNLLQTKKKLNQLICNKCEELSAEAPKMTFDCQVCKDVFDISSYVLKMKRIDKAYRCEKCSLF</sequence>
<dbReference type="InterPro" id="IPR002035">
    <property type="entry name" value="VWF_A"/>
</dbReference>
<keyword evidence="6 10" id="KW-0418">Kinase</keyword>
<dbReference type="Gene3D" id="3.20.200.10">
    <property type="entry name" value="MHCK/EF2 kinase"/>
    <property type="match status" value="1"/>
</dbReference>
<proteinExistence type="predicted"/>
<dbReference type="PROSITE" id="PS50234">
    <property type="entry name" value="VWFA"/>
    <property type="match status" value="1"/>
</dbReference>
<dbReference type="PROSITE" id="PS51158">
    <property type="entry name" value="ALPHA_KINASE"/>
    <property type="match status" value="1"/>
</dbReference>
<dbReference type="RefSeq" id="XP_001033348.2">
    <property type="nucleotide sequence ID" value="XM_001033348.2"/>
</dbReference>
<evidence type="ECO:0000313" key="10">
    <source>
        <dbReference type="EMBL" id="EAR85685.2"/>
    </source>
</evidence>
<dbReference type="SUPFAM" id="SSF53300">
    <property type="entry name" value="vWA-like"/>
    <property type="match status" value="1"/>
</dbReference>
<feature type="compositionally biased region" description="Basic and acidic residues" evidence="7">
    <location>
        <begin position="943"/>
        <end position="956"/>
    </location>
</feature>
<dbReference type="OrthoDB" id="299639at2759"/>
<dbReference type="EMBL" id="GG662536">
    <property type="protein sequence ID" value="EAR85685.2"/>
    <property type="molecule type" value="Genomic_DNA"/>
</dbReference>
<organism evidence="10 11">
    <name type="scientific">Tetrahymena thermophila (strain SB210)</name>
    <dbReference type="NCBI Taxonomy" id="312017"/>
    <lineage>
        <taxon>Eukaryota</taxon>
        <taxon>Sar</taxon>
        <taxon>Alveolata</taxon>
        <taxon>Ciliophora</taxon>
        <taxon>Intramacronucleata</taxon>
        <taxon>Oligohymenophorea</taxon>
        <taxon>Hymenostomatida</taxon>
        <taxon>Tetrahymenina</taxon>
        <taxon>Tetrahymenidae</taxon>
        <taxon>Tetrahymena</taxon>
    </lineage>
</organism>
<dbReference type="Gene3D" id="3.40.50.410">
    <property type="entry name" value="von Willebrand factor, type A domain"/>
    <property type="match status" value="1"/>
</dbReference>
<feature type="domain" description="Alpha-type protein kinase" evidence="9">
    <location>
        <begin position="661"/>
        <end position="888"/>
    </location>
</feature>
<dbReference type="GO" id="GO:0005524">
    <property type="term" value="F:ATP binding"/>
    <property type="evidence" value="ECO:0007669"/>
    <property type="project" value="InterPro"/>
</dbReference>
<feature type="region of interest" description="Disordered" evidence="7">
    <location>
        <begin position="915"/>
        <end position="967"/>
    </location>
</feature>
<evidence type="ECO:0000256" key="2">
    <source>
        <dbReference type="ARBA" id="ARBA00022525"/>
    </source>
</evidence>
<evidence type="ECO:0000256" key="5">
    <source>
        <dbReference type="ARBA" id="ARBA00022729"/>
    </source>
</evidence>
<dbReference type="GeneID" id="7831488"/>
<feature type="compositionally biased region" description="Acidic residues" evidence="7">
    <location>
        <begin position="923"/>
        <end position="942"/>
    </location>
</feature>
<dbReference type="HOGENOM" id="CLU_276764_0_0_1"/>
<dbReference type="InParanoid" id="I7MD86"/>
<dbReference type="AlphaFoldDB" id="I7MD86"/>
<evidence type="ECO:0000256" key="1">
    <source>
        <dbReference type="ARBA" id="ARBA00004613"/>
    </source>
</evidence>
<dbReference type="CDD" id="cd00198">
    <property type="entry name" value="vWFA"/>
    <property type="match status" value="1"/>
</dbReference>
<evidence type="ECO:0000256" key="3">
    <source>
        <dbReference type="ARBA" id="ARBA00022527"/>
    </source>
</evidence>
<dbReference type="InterPro" id="IPR036465">
    <property type="entry name" value="vWFA_dom_sf"/>
</dbReference>
<dbReference type="InterPro" id="IPR052969">
    <property type="entry name" value="Thr-specific_kinase-like"/>
</dbReference>